<dbReference type="Gramene" id="KVI00668">
    <property type="protein sequence ID" value="KVI00668"/>
    <property type="gene ID" value="Ccrd_021071"/>
</dbReference>
<organism evidence="2 3">
    <name type="scientific">Cynara cardunculus var. scolymus</name>
    <name type="common">Globe artichoke</name>
    <name type="synonym">Cynara scolymus</name>
    <dbReference type="NCBI Taxonomy" id="59895"/>
    <lineage>
        <taxon>Eukaryota</taxon>
        <taxon>Viridiplantae</taxon>
        <taxon>Streptophyta</taxon>
        <taxon>Embryophyta</taxon>
        <taxon>Tracheophyta</taxon>
        <taxon>Spermatophyta</taxon>
        <taxon>Magnoliopsida</taxon>
        <taxon>eudicotyledons</taxon>
        <taxon>Gunneridae</taxon>
        <taxon>Pentapetalae</taxon>
        <taxon>asterids</taxon>
        <taxon>campanulids</taxon>
        <taxon>Asterales</taxon>
        <taxon>Asteraceae</taxon>
        <taxon>Carduoideae</taxon>
        <taxon>Cardueae</taxon>
        <taxon>Carduinae</taxon>
        <taxon>Cynara</taxon>
    </lineage>
</organism>
<feature type="compositionally biased region" description="Basic and acidic residues" evidence="1">
    <location>
        <begin position="125"/>
        <end position="136"/>
    </location>
</feature>
<dbReference type="PANTHER" id="PTHR36373">
    <property type="entry name" value="EXPRESSED PROTEIN"/>
    <property type="match status" value="1"/>
</dbReference>
<feature type="compositionally biased region" description="Basic and acidic residues" evidence="1">
    <location>
        <begin position="184"/>
        <end position="237"/>
    </location>
</feature>
<dbReference type="Proteomes" id="UP000243975">
    <property type="component" value="Unassembled WGS sequence"/>
</dbReference>
<reference evidence="2 3" key="1">
    <citation type="journal article" date="2016" name="Sci. Rep.">
        <title>The genome sequence of the outbreeding globe artichoke constructed de novo incorporating a phase-aware low-pass sequencing strategy of F1 progeny.</title>
        <authorList>
            <person name="Scaglione D."/>
            <person name="Reyes-Chin-Wo S."/>
            <person name="Acquadro A."/>
            <person name="Froenicke L."/>
            <person name="Portis E."/>
            <person name="Beitel C."/>
            <person name="Tirone M."/>
            <person name="Mauro R."/>
            <person name="Lo Monaco A."/>
            <person name="Mauromicale G."/>
            <person name="Faccioli P."/>
            <person name="Cattivelli L."/>
            <person name="Rieseberg L."/>
            <person name="Michelmore R."/>
            <person name="Lanteri S."/>
        </authorList>
    </citation>
    <scope>NUCLEOTIDE SEQUENCE [LARGE SCALE GENOMIC DNA]</scope>
    <source>
        <strain evidence="2">2C</strain>
    </source>
</reference>
<evidence type="ECO:0000256" key="1">
    <source>
        <dbReference type="SAM" id="MobiDB-lite"/>
    </source>
</evidence>
<protein>
    <submittedName>
        <fullName evidence="2">Uncharacterized protein</fullName>
    </submittedName>
</protein>
<dbReference type="OMA" id="CRHPKTV"/>
<feature type="compositionally biased region" description="Polar residues" evidence="1">
    <location>
        <begin position="244"/>
        <end position="254"/>
    </location>
</feature>
<feature type="region of interest" description="Disordered" evidence="1">
    <location>
        <begin position="182"/>
        <end position="309"/>
    </location>
</feature>
<gene>
    <name evidence="2" type="ORF">Ccrd_021071</name>
</gene>
<name>A0A103Y196_CYNCS</name>
<dbReference type="PANTHER" id="PTHR36373:SF1">
    <property type="entry name" value="EXPRESSED PROTEIN"/>
    <property type="match status" value="1"/>
</dbReference>
<evidence type="ECO:0000313" key="3">
    <source>
        <dbReference type="Proteomes" id="UP000243975"/>
    </source>
</evidence>
<sequence>MEVATIDWKDSKFEKDEVYEHIDAPQWIDLSANHPPLHHDDDAWFCRPDCDHPKTADDFFIKTFPNPSKLQRSANVSENPPVDDQNQSNTPMKKRGTPMNINSRSAKHVQDNENQNPNCLSPADHPVKLSEEKKAENSSSVSEETPRKLKSTFSARNLFAGNNILNQITEFCNELKRLATRTKQSGDEHGEKQIEQKKPGAGVLKEREVQRKPLLEATKVKHEDIEKSSSNGKDKLTRKIRNTGLENSPIAETTKSTRRKAEKRVFQILTTKATPPKAFWTRPQQQQQEEARIWEGGNTDQGNSAASIS</sequence>
<keyword evidence="3" id="KW-1185">Reference proteome</keyword>
<feature type="compositionally biased region" description="Polar residues" evidence="1">
    <location>
        <begin position="298"/>
        <end position="309"/>
    </location>
</feature>
<feature type="region of interest" description="Disordered" evidence="1">
    <location>
        <begin position="63"/>
        <end position="153"/>
    </location>
</feature>
<dbReference type="AlphaFoldDB" id="A0A103Y196"/>
<evidence type="ECO:0000313" key="2">
    <source>
        <dbReference type="EMBL" id="KVI00668.1"/>
    </source>
</evidence>
<dbReference type="STRING" id="59895.A0A103Y196"/>
<feature type="compositionally biased region" description="Polar residues" evidence="1">
    <location>
        <begin position="65"/>
        <end position="91"/>
    </location>
</feature>
<proteinExistence type="predicted"/>
<dbReference type="EMBL" id="LEKV01003359">
    <property type="protein sequence ID" value="KVI00668.1"/>
    <property type="molecule type" value="Genomic_DNA"/>
</dbReference>
<accession>A0A103Y196</accession>
<comment type="caution">
    <text evidence="2">The sequence shown here is derived from an EMBL/GenBank/DDBJ whole genome shotgun (WGS) entry which is preliminary data.</text>
</comment>